<dbReference type="InterPro" id="IPR015894">
    <property type="entry name" value="Guanylate-bd_N"/>
</dbReference>
<accession>A0A151MVY0</accession>
<proteinExistence type="inferred from homology"/>
<evidence type="ECO:0000259" key="4">
    <source>
        <dbReference type="PROSITE" id="PS51715"/>
    </source>
</evidence>
<organism evidence="5 6">
    <name type="scientific">Alligator mississippiensis</name>
    <name type="common">American alligator</name>
    <dbReference type="NCBI Taxonomy" id="8496"/>
    <lineage>
        <taxon>Eukaryota</taxon>
        <taxon>Metazoa</taxon>
        <taxon>Chordata</taxon>
        <taxon>Craniata</taxon>
        <taxon>Vertebrata</taxon>
        <taxon>Euteleostomi</taxon>
        <taxon>Archelosauria</taxon>
        <taxon>Archosauria</taxon>
        <taxon>Crocodylia</taxon>
        <taxon>Alligatoridae</taxon>
        <taxon>Alligatorinae</taxon>
        <taxon>Alligator</taxon>
    </lineage>
</organism>
<dbReference type="GO" id="GO:0005525">
    <property type="term" value="F:GTP binding"/>
    <property type="evidence" value="ECO:0007669"/>
    <property type="project" value="UniProtKB-KW"/>
</dbReference>
<protein>
    <recommendedName>
        <fullName evidence="4">GB1/RHD3-type G domain-containing protein</fullName>
    </recommendedName>
</protein>
<dbReference type="eggNOG" id="ENOG502T2DT">
    <property type="taxonomic scope" value="Eukaryota"/>
</dbReference>
<dbReference type="InterPro" id="IPR030386">
    <property type="entry name" value="G_GB1_RHD3_dom"/>
</dbReference>
<evidence type="ECO:0000313" key="5">
    <source>
        <dbReference type="EMBL" id="KYO28662.1"/>
    </source>
</evidence>
<dbReference type="PROSITE" id="PS51715">
    <property type="entry name" value="G_GB1_RHD3"/>
    <property type="match status" value="1"/>
</dbReference>
<reference evidence="5 6" key="1">
    <citation type="journal article" date="2012" name="Genome Biol.">
        <title>Sequencing three crocodilian genomes to illuminate the evolution of archosaurs and amniotes.</title>
        <authorList>
            <person name="St John J.A."/>
            <person name="Braun E.L."/>
            <person name="Isberg S.R."/>
            <person name="Miles L.G."/>
            <person name="Chong A.Y."/>
            <person name="Gongora J."/>
            <person name="Dalzell P."/>
            <person name="Moran C."/>
            <person name="Bed'hom B."/>
            <person name="Abzhanov A."/>
            <person name="Burgess S.C."/>
            <person name="Cooksey A.M."/>
            <person name="Castoe T.A."/>
            <person name="Crawford N.G."/>
            <person name="Densmore L.D."/>
            <person name="Drew J.C."/>
            <person name="Edwards S.V."/>
            <person name="Faircloth B.C."/>
            <person name="Fujita M.K."/>
            <person name="Greenwold M.J."/>
            <person name="Hoffmann F.G."/>
            <person name="Howard J.M."/>
            <person name="Iguchi T."/>
            <person name="Janes D.E."/>
            <person name="Khan S.Y."/>
            <person name="Kohno S."/>
            <person name="de Koning A.J."/>
            <person name="Lance S.L."/>
            <person name="McCarthy F.M."/>
            <person name="McCormack J.E."/>
            <person name="Merchant M.E."/>
            <person name="Peterson D.G."/>
            <person name="Pollock D.D."/>
            <person name="Pourmand N."/>
            <person name="Raney B.J."/>
            <person name="Roessler K.A."/>
            <person name="Sanford J.R."/>
            <person name="Sawyer R.H."/>
            <person name="Schmidt C.J."/>
            <person name="Triplett E.W."/>
            <person name="Tuberville T.D."/>
            <person name="Venegas-Anaya M."/>
            <person name="Howard J.T."/>
            <person name="Jarvis E.D."/>
            <person name="Guillette L.J.Jr."/>
            <person name="Glenn T.C."/>
            <person name="Green R.E."/>
            <person name="Ray D.A."/>
        </authorList>
    </citation>
    <scope>NUCLEOTIDE SEQUENCE [LARGE SCALE GENOMIC DNA]</scope>
    <source>
        <strain evidence="5">KSC_2009_1</strain>
    </source>
</reference>
<dbReference type="Proteomes" id="UP000050525">
    <property type="component" value="Unassembled WGS sequence"/>
</dbReference>
<evidence type="ECO:0000256" key="2">
    <source>
        <dbReference type="ARBA" id="ARBA00023134"/>
    </source>
</evidence>
<gene>
    <name evidence="5" type="ORF">Y1Q_0000825</name>
</gene>
<evidence type="ECO:0000256" key="3">
    <source>
        <dbReference type="PROSITE-ProRule" id="PRU01052"/>
    </source>
</evidence>
<keyword evidence="6" id="KW-1185">Reference proteome</keyword>
<evidence type="ECO:0000313" key="6">
    <source>
        <dbReference type="Proteomes" id="UP000050525"/>
    </source>
</evidence>
<keyword evidence="2" id="KW-0342">GTP-binding</keyword>
<dbReference type="Pfam" id="PF02263">
    <property type="entry name" value="GBP"/>
    <property type="match status" value="1"/>
</dbReference>
<dbReference type="AlphaFoldDB" id="A0A151MVY0"/>
<dbReference type="GO" id="GO:0003924">
    <property type="term" value="F:GTPase activity"/>
    <property type="evidence" value="ECO:0007669"/>
    <property type="project" value="InterPro"/>
</dbReference>
<evidence type="ECO:0000256" key="1">
    <source>
        <dbReference type="ARBA" id="ARBA00022741"/>
    </source>
</evidence>
<comment type="caution">
    <text evidence="5">The sequence shown here is derived from an EMBL/GenBank/DDBJ whole genome shotgun (WGS) entry which is preliminary data.</text>
</comment>
<name>A0A151MVY0_ALLMI</name>
<sequence length="424" mass="48344">MGPLHLVRVDEKGQLALDEGTLSHCLEQGKVGDAPICLISIVGEQHQEKSILMNCLIHQLQNQDAAWMGQKDQPVEGSDWQGGYQTMRKGVWIWGEPFWVQGPHGKVAVFLVDTEGSMDLHHQLETSIKLCVFSVLLGSYQNLDLLVHDYPTSFDCGVEGGKKYLSHVIQELEASPNHMLTLEALKAAGTRCYLMPHPGKFISCRNGMLPDTDKDFREHLRDYIASLTSSAGTHIWKDQNGQVLTGRKLAEKIRHQGLDTQTMDQSLKVTLNEMKQQLETKCKDLLQDCQEQLLGEEPEKQAVLGELKKEWSRKEKDFLDASENKYKEVVVSANKASENAMKEMEQFLQEQAKVKCLQVPPSEMNEKLKAKRQKLLQACQEKLLHDESKPLAILEELEQWCIRKEEAFLKLYREKYKVLLLYDS</sequence>
<dbReference type="PANTHER" id="PTHR10751">
    <property type="entry name" value="GUANYLATE BINDING PROTEIN"/>
    <property type="match status" value="1"/>
</dbReference>
<dbReference type="InterPro" id="IPR027417">
    <property type="entry name" value="P-loop_NTPase"/>
</dbReference>
<comment type="similarity">
    <text evidence="3">Belongs to the TRAFAC class dynamin-like GTPase superfamily. GB1/RHD3 GTPase family.</text>
</comment>
<dbReference type="Gene3D" id="3.40.50.300">
    <property type="entry name" value="P-loop containing nucleotide triphosphate hydrolases"/>
    <property type="match status" value="2"/>
</dbReference>
<feature type="domain" description="GB1/RHD3-type G" evidence="4">
    <location>
        <begin position="33"/>
        <end position="137"/>
    </location>
</feature>
<dbReference type="SUPFAM" id="SSF52540">
    <property type="entry name" value="P-loop containing nucleoside triphosphate hydrolases"/>
    <property type="match status" value="1"/>
</dbReference>
<keyword evidence="1" id="KW-0547">Nucleotide-binding</keyword>
<dbReference type="EMBL" id="AKHW03004838">
    <property type="protein sequence ID" value="KYO28662.1"/>
    <property type="molecule type" value="Genomic_DNA"/>
</dbReference>